<accession>A0ABQ4Y0S9</accession>
<organism evidence="1 2">
    <name type="scientific">Tanacetum coccineum</name>
    <dbReference type="NCBI Taxonomy" id="301880"/>
    <lineage>
        <taxon>Eukaryota</taxon>
        <taxon>Viridiplantae</taxon>
        <taxon>Streptophyta</taxon>
        <taxon>Embryophyta</taxon>
        <taxon>Tracheophyta</taxon>
        <taxon>Spermatophyta</taxon>
        <taxon>Magnoliopsida</taxon>
        <taxon>eudicotyledons</taxon>
        <taxon>Gunneridae</taxon>
        <taxon>Pentapetalae</taxon>
        <taxon>asterids</taxon>
        <taxon>campanulids</taxon>
        <taxon>Asterales</taxon>
        <taxon>Asteraceae</taxon>
        <taxon>Asteroideae</taxon>
        <taxon>Anthemideae</taxon>
        <taxon>Anthemidinae</taxon>
        <taxon>Tanacetum</taxon>
    </lineage>
</organism>
<dbReference type="EMBL" id="BQNB010009995">
    <property type="protein sequence ID" value="GJS71274.1"/>
    <property type="molecule type" value="Genomic_DNA"/>
</dbReference>
<comment type="caution">
    <text evidence="1">The sequence shown here is derived from an EMBL/GenBank/DDBJ whole genome shotgun (WGS) entry which is preliminary data.</text>
</comment>
<sequence length="159" mass="18561">MYQSSTSDVLYIPIVTPISTVSEHNSKWTKDHPLENIIGVYSKKQGLVGARGYRQEVGIDFEEVLRFQLQKDIEAIRIFCVCMPNMNMVVYQKGLQIRPAFLMEIYKKRFHVSQQDGFRGSSKLRLRVQAQRESSLWVENKLTFALWPYDIVVFIPDIQ</sequence>
<dbReference type="Proteomes" id="UP001151760">
    <property type="component" value="Unassembled WGS sequence"/>
</dbReference>
<reference evidence="1" key="1">
    <citation type="journal article" date="2022" name="Int. J. Mol. Sci.">
        <title>Draft Genome of Tanacetum Coccineum: Genomic Comparison of Closely Related Tanacetum-Family Plants.</title>
        <authorList>
            <person name="Yamashiro T."/>
            <person name="Shiraishi A."/>
            <person name="Nakayama K."/>
            <person name="Satake H."/>
        </authorList>
    </citation>
    <scope>NUCLEOTIDE SEQUENCE</scope>
</reference>
<evidence type="ECO:0000313" key="2">
    <source>
        <dbReference type="Proteomes" id="UP001151760"/>
    </source>
</evidence>
<protein>
    <submittedName>
        <fullName evidence="1">Uncharacterized protein</fullName>
    </submittedName>
</protein>
<name>A0ABQ4Y0S9_9ASTR</name>
<evidence type="ECO:0000313" key="1">
    <source>
        <dbReference type="EMBL" id="GJS71274.1"/>
    </source>
</evidence>
<proteinExistence type="predicted"/>
<keyword evidence="2" id="KW-1185">Reference proteome</keyword>
<reference evidence="1" key="2">
    <citation type="submission" date="2022-01" db="EMBL/GenBank/DDBJ databases">
        <authorList>
            <person name="Yamashiro T."/>
            <person name="Shiraishi A."/>
            <person name="Satake H."/>
            <person name="Nakayama K."/>
        </authorList>
    </citation>
    <scope>NUCLEOTIDE SEQUENCE</scope>
</reference>
<gene>
    <name evidence="1" type="ORF">Tco_0704115</name>
</gene>